<dbReference type="EMBL" id="BGZK01001446">
    <property type="protein sequence ID" value="GBP80102.1"/>
    <property type="molecule type" value="Genomic_DNA"/>
</dbReference>
<sequence>MTLITNAMSFTRRFPEKSMKNGTVNSRRNRKRFALFFFLRSQTAPRKGNNNMKRVTKCAIKATLKGNDSPLTRKRHGPSRILLLYAATARRLVRRNK</sequence>
<reference evidence="1 2" key="1">
    <citation type="journal article" date="2019" name="Commun. Biol.">
        <title>The bagworm genome reveals a unique fibroin gene that provides high tensile strength.</title>
        <authorList>
            <person name="Kono N."/>
            <person name="Nakamura H."/>
            <person name="Ohtoshi R."/>
            <person name="Tomita M."/>
            <person name="Numata K."/>
            <person name="Arakawa K."/>
        </authorList>
    </citation>
    <scope>NUCLEOTIDE SEQUENCE [LARGE SCALE GENOMIC DNA]</scope>
</reference>
<evidence type="ECO:0000313" key="2">
    <source>
        <dbReference type="Proteomes" id="UP000299102"/>
    </source>
</evidence>
<accession>A0A4C1YYS9</accession>
<name>A0A4C1YYS9_EUMVA</name>
<protein>
    <submittedName>
        <fullName evidence="1">Uncharacterized protein</fullName>
    </submittedName>
</protein>
<evidence type="ECO:0000313" key="1">
    <source>
        <dbReference type="EMBL" id="GBP80102.1"/>
    </source>
</evidence>
<dbReference type="Proteomes" id="UP000299102">
    <property type="component" value="Unassembled WGS sequence"/>
</dbReference>
<organism evidence="1 2">
    <name type="scientific">Eumeta variegata</name>
    <name type="common">Bagworm moth</name>
    <name type="synonym">Eumeta japonica</name>
    <dbReference type="NCBI Taxonomy" id="151549"/>
    <lineage>
        <taxon>Eukaryota</taxon>
        <taxon>Metazoa</taxon>
        <taxon>Ecdysozoa</taxon>
        <taxon>Arthropoda</taxon>
        <taxon>Hexapoda</taxon>
        <taxon>Insecta</taxon>
        <taxon>Pterygota</taxon>
        <taxon>Neoptera</taxon>
        <taxon>Endopterygota</taxon>
        <taxon>Lepidoptera</taxon>
        <taxon>Glossata</taxon>
        <taxon>Ditrysia</taxon>
        <taxon>Tineoidea</taxon>
        <taxon>Psychidae</taxon>
        <taxon>Oiketicinae</taxon>
        <taxon>Eumeta</taxon>
    </lineage>
</organism>
<gene>
    <name evidence="1" type="ORF">EVAR_55920_1</name>
</gene>
<dbReference type="AlphaFoldDB" id="A0A4C1YYS9"/>
<comment type="caution">
    <text evidence="1">The sequence shown here is derived from an EMBL/GenBank/DDBJ whole genome shotgun (WGS) entry which is preliminary data.</text>
</comment>
<proteinExistence type="predicted"/>
<keyword evidence="2" id="KW-1185">Reference proteome</keyword>